<dbReference type="SUPFAM" id="SSF53720">
    <property type="entry name" value="ALDH-like"/>
    <property type="match status" value="1"/>
</dbReference>
<evidence type="ECO:0000313" key="4">
    <source>
        <dbReference type="EMBL" id="RFB06280.1"/>
    </source>
</evidence>
<dbReference type="Gene3D" id="3.40.605.10">
    <property type="entry name" value="Aldehyde Dehydrogenase, Chain A, domain 1"/>
    <property type="match status" value="1"/>
</dbReference>
<dbReference type="InterPro" id="IPR016162">
    <property type="entry name" value="Ald_DH_N"/>
</dbReference>
<dbReference type="InParanoid" id="A0A371RLD4"/>
<evidence type="ECO:0000313" key="5">
    <source>
        <dbReference type="Proteomes" id="UP000264589"/>
    </source>
</evidence>
<sequence>MTYPDLKIIIGGKEIQALARDGEDVYDPATGEAFAKLPHATADDMEAVISSAEAAFPGWRDKAPLDRSAILRKAATLIRERIDDIATAMTKEQGKPLAESKGEIAYSANVIDWYAEEGRRAYGRIIPASLPGLSQIVTKEPVGLAAAFTPWNFPALTPCRKIGGALAAGCCLVLKAAEETPGTAVMLVQAFHDAGLPPGVLNLVFGNPADISSQLIDDRRIRKISFTGSIGVGKLLVRQAADTLKRTTMELGGHGPVLVFDDADVNAAADMLAAGKFRNAGQVCISPTRFYVHDRVIDQFTERFVSNVKRLKVGNGFEEGTTMGPLANQRRLEAIEELVGDAVERGGDILTGGKRIGNAGFFFEPTVIRGLPDDCRVMTEEPFGPVAPIVGFRELDEVLNRANSLPFGLASYAFTSSLSTSAAVERGLQSGMVGINTLGVSNPEGPFGGMKESGYGQEGGSEGLEAYLETKYVARAS</sequence>
<proteinExistence type="inferred from homology"/>
<protein>
    <submittedName>
        <fullName evidence="4">NAD-dependent succinate-semialdehyde dehydrogenase</fullName>
    </submittedName>
</protein>
<dbReference type="FunCoup" id="A0A371RLD4">
    <property type="interactions" value="382"/>
</dbReference>
<dbReference type="Proteomes" id="UP000264589">
    <property type="component" value="Unassembled WGS sequence"/>
</dbReference>
<comment type="similarity">
    <text evidence="1">Belongs to the aldehyde dehydrogenase family.</text>
</comment>
<dbReference type="FunFam" id="3.40.605.10:FF:000007">
    <property type="entry name" value="NAD/NADP-dependent betaine aldehyde dehydrogenase"/>
    <property type="match status" value="1"/>
</dbReference>
<dbReference type="AlphaFoldDB" id="A0A371RLD4"/>
<name>A0A371RLD4_9PROT</name>
<dbReference type="PANTHER" id="PTHR43353:SF5">
    <property type="entry name" value="SUCCINATE-SEMIALDEHYDE DEHYDROGENASE, MITOCHONDRIAL"/>
    <property type="match status" value="1"/>
</dbReference>
<accession>A0A371RLD4</accession>
<feature type="domain" description="Aldehyde dehydrogenase" evidence="3">
    <location>
        <begin position="24"/>
        <end position="473"/>
    </location>
</feature>
<comment type="caution">
    <text evidence="4">The sequence shown here is derived from an EMBL/GenBank/DDBJ whole genome shotgun (WGS) entry which is preliminary data.</text>
</comment>
<dbReference type="RefSeq" id="WP_116392915.1">
    <property type="nucleotide sequence ID" value="NZ_QUQO01000001.1"/>
</dbReference>
<evidence type="ECO:0000256" key="2">
    <source>
        <dbReference type="ARBA" id="ARBA00023002"/>
    </source>
</evidence>
<dbReference type="Pfam" id="PF00171">
    <property type="entry name" value="Aldedh"/>
    <property type="match status" value="1"/>
</dbReference>
<keyword evidence="2" id="KW-0560">Oxidoreductase</keyword>
<dbReference type="FunFam" id="3.40.309.10:FF:000004">
    <property type="entry name" value="Succinate-semialdehyde dehydrogenase I"/>
    <property type="match status" value="1"/>
</dbReference>
<dbReference type="PANTHER" id="PTHR43353">
    <property type="entry name" value="SUCCINATE-SEMIALDEHYDE DEHYDROGENASE, MITOCHONDRIAL"/>
    <property type="match status" value="1"/>
</dbReference>
<dbReference type="GO" id="GO:0004777">
    <property type="term" value="F:succinate-semialdehyde dehydrogenase (NAD+) activity"/>
    <property type="evidence" value="ECO:0007669"/>
    <property type="project" value="TreeGrafter"/>
</dbReference>
<dbReference type="InterPro" id="IPR050740">
    <property type="entry name" value="Aldehyde_DH_Superfamily"/>
</dbReference>
<dbReference type="OrthoDB" id="9802947at2"/>
<evidence type="ECO:0000259" key="3">
    <source>
        <dbReference type="Pfam" id="PF00171"/>
    </source>
</evidence>
<dbReference type="Gene3D" id="3.40.309.10">
    <property type="entry name" value="Aldehyde Dehydrogenase, Chain A, domain 2"/>
    <property type="match status" value="1"/>
</dbReference>
<keyword evidence="5" id="KW-1185">Reference proteome</keyword>
<dbReference type="InterPro" id="IPR016163">
    <property type="entry name" value="Ald_DH_C"/>
</dbReference>
<reference evidence="4 5" key="1">
    <citation type="submission" date="2018-08" db="EMBL/GenBank/DDBJ databases">
        <title>Parvularcula sp. SM1705, isolated from surface water of the South Sea China.</title>
        <authorList>
            <person name="Sun L."/>
        </authorList>
    </citation>
    <scope>NUCLEOTIDE SEQUENCE [LARGE SCALE GENOMIC DNA]</scope>
    <source>
        <strain evidence="4 5">SM1705</strain>
    </source>
</reference>
<dbReference type="InterPro" id="IPR015590">
    <property type="entry name" value="Aldehyde_DH_dom"/>
</dbReference>
<organism evidence="4 5">
    <name type="scientific">Parvularcula marina</name>
    <dbReference type="NCBI Taxonomy" id="2292771"/>
    <lineage>
        <taxon>Bacteria</taxon>
        <taxon>Pseudomonadati</taxon>
        <taxon>Pseudomonadota</taxon>
        <taxon>Alphaproteobacteria</taxon>
        <taxon>Parvularculales</taxon>
        <taxon>Parvularculaceae</taxon>
        <taxon>Parvularcula</taxon>
    </lineage>
</organism>
<dbReference type="GO" id="GO:0009450">
    <property type="term" value="P:gamma-aminobutyric acid catabolic process"/>
    <property type="evidence" value="ECO:0007669"/>
    <property type="project" value="TreeGrafter"/>
</dbReference>
<dbReference type="InterPro" id="IPR016161">
    <property type="entry name" value="Ald_DH/histidinol_DH"/>
</dbReference>
<evidence type="ECO:0000256" key="1">
    <source>
        <dbReference type="ARBA" id="ARBA00009986"/>
    </source>
</evidence>
<dbReference type="CDD" id="cd07103">
    <property type="entry name" value="ALDH_F5_SSADH_GabD"/>
    <property type="match status" value="1"/>
</dbReference>
<dbReference type="EMBL" id="QUQO01000001">
    <property type="protein sequence ID" value="RFB06280.1"/>
    <property type="molecule type" value="Genomic_DNA"/>
</dbReference>
<gene>
    <name evidence="4" type="ORF">DX908_13985</name>
</gene>